<evidence type="ECO:0000313" key="3">
    <source>
        <dbReference type="WBParaSite" id="nRc.2.0.1.t01035-RA"/>
    </source>
</evidence>
<evidence type="ECO:0000313" key="2">
    <source>
        <dbReference type="Proteomes" id="UP000887565"/>
    </source>
</evidence>
<keyword evidence="2" id="KW-1185">Reference proteome</keyword>
<dbReference type="WBParaSite" id="nRc.2.0.1.t01035-RA">
    <property type="protein sequence ID" value="nRc.2.0.1.t01035-RA"/>
    <property type="gene ID" value="nRc.2.0.1.g01035"/>
</dbReference>
<dbReference type="Proteomes" id="UP000887565">
    <property type="component" value="Unplaced"/>
</dbReference>
<reference evidence="3" key="1">
    <citation type="submission" date="2022-11" db="UniProtKB">
        <authorList>
            <consortium name="WormBaseParasite"/>
        </authorList>
    </citation>
    <scope>IDENTIFICATION</scope>
</reference>
<sequence length="253" mass="27967">MQPTQCYRTKGKFLFHLVRLEVTKLQLSIPTESGFSGRTFQAVGDPFRSVPSEEASVIPSMASRKIVKKGGKTSTPLHMGNRPAVSTRSLDTTLPNNRRHRPIIKPTVKVQISAASSSNTGPGTGGYYQHRYSGIAKYSHCSSSSRPSFSIFDAVQALHEVQEISPGENLAVVHHNRDRNKQSRFDDHVLVGEKGWSRNMDGRGKACSGKGDFLYLFLALVGEMEWSGNGDGREMEILPITTNILSEQTMQRT</sequence>
<feature type="region of interest" description="Disordered" evidence="1">
    <location>
        <begin position="66"/>
        <end position="99"/>
    </location>
</feature>
<organism evidence="2 3">
    <name type="scientific">Romanomermis culicivorax</name>
    <name type="common">Nematode worm</name>
    <dbReference type="NCBI Taxonomy" id="13658"/>
    <lineage>
        <taxon>Eukaryota</taxon>
        <taxon>Metazoa</taxon>
        <taxon>Ecdysozoa</taxon>
        <taxon>Nematoda</taxon>
        <taxon>Enoplea</taxon>
        <taxon>Dorylaimia</taxon>
        <taxon>Mermithida</taxon>
        <taxon>Mermithoidea</taxon>
        <taxon>Mermithidae</taxon>
        <taxon>Romanomermis</taxon>
    </lineage>
</organism>
<accession>A0A915HHE3</accession>
<dbReference type="AlphaFoldDB" id="A0A915HHE3"/>
<proteinExistence type="predicted"/>
<name>A0A915HHE3_ROMCU</name>
<evidence type="ECO:0000256" key="1">
    <source>
        <dbReference type="SAM" id="MobiDB-lite"/>
    </source>
</evidence>
<protein>
    <submittedName>
        <fullName evidence="3">Uncharacterized protein</fullName>
    </submittedName>
</protein>
<feature type="compositionally biased region" description="Polar residues" evidence="1">
    <location>
        <begin position="84"/>
        <end position="96"/>
    </location>
</feature>